<evidence type="ECO:0000313" key="2">
    <source>
        <dbReference type="EMBL" id="QKS54649.1"/>
    </source>
</evidence>
<organism evidence="2 3">
    <name type="scientific">Azospirillum oryzae</name>
    <dbReference type="NCBI Taxonomy" id="286727"/>
    <lineage>
        <taxon>Bacteria</taxon>
        <taxon>Pseudomonadati</taxon>
        <taxon>Pseudomonadota</taxon>
        <taxon>Alphaproteobacteria</taxon>
        <taxon>Rhodospirillales</taxon>
        <taxon>Azospirillaceae</taxon>
        <taxon>Azospirillum</taxon>
    </lineage>
</organism>
<dbReference type="AlphaFoldDB" id="A0A6N1ATG5"/>
<feature type="signal peptide" evidence="1">
    <location>
        <begin position="1"/>
        <end position="20"/>
    </location>
</feature>
<dbReference type="OrthoDB" id="7171737at2"/>
<evidence type="ECO:0000256" key="1">
    <source>
        <dbReference type="SAM" id="SignalP"/>
    </source>
</evidence>
<accession>A0A6N1ATG5</accession>
<dbReference type="KEGG" id="aoz:HUE56_29555"/>
<proteinExistence type="predicted"/>
<feature type="chain" id="PRO_5028859144" evidence="1">
    <location>
        <begin position="21"/>
        <end position="376"/>
    </location>
</feature>
<dbReference type="Pfam" id="PF09673">
    <property type="entry name" value="TrbC_Ftype"/>
    <property type="match status" value="1"/>
</dbReference>
<dbReference type="EMBL" id="CP054622">
    <property type="protein sequence ID" value="QKS54649.1"/>
    <property type="molecule type" value="Genomic_DNA"/>
</dbReference>
<evidence type="ECO:0000313" key="3">
    <source>
        <dbReference type="Proteomes" id="UP000509702"/>
    </source>
</evidence>
<keyword evidence="2" id="KW-0614">Plasmid</keyword>
<protein>
    <submittedName>
        <fullName evidence="2">Conjugal transfer protein TrbC</fullName>
    </submittedName>
</protein>
<sequence length="376" mass="41233">MRSFALLLLGATVLATPAVASNDEIRAIVERAQRIKQQAVTQPPPAWLYGKDAAERQMSMPDAGPAAGQPPRDDGLRVKVLASWALGDAALKELFQSVAGREDVQVLFRGVLPGETFGQGVRRLHAMLRDMDPLPNVIIDPTVFRDLSVTAAPVVAYMDGANVLAHATGLTSPEFIVDKVREGATGDLGVLGPTVEVVEPDLIEVLQAKAKDFDLEGYKRRARDEFWKKARFDELPEATERRVRSIDPTVVVTKPITDAQGRVLVEVGRRINPLDKLPFTQRLVVFDARSPGQVGIAAKLAAEVQGRRRVTLVMTAMDRDGSWEGLDKLEQRVDGPVYLLTPDIKSRFKLERVPSLIESDGRAFVVTEIPPEKGKP</sequence>
<reference evidence="2 3" key="1">
    <citation type="submission" date="2020-06" db="EMBL/GenBank/DDBJ databases">
        <title>Complete genome of Azosprillum oryzae KACC14407.</title>
        <authorList>
            <person name="Kim M."/>
            <person name="Park Y.-J."/>
            <person name="Shin J.-H."/>
        </authorList>
    </citation>
    <scope>NUCLEOTIDE SEQUENCE [LARGE SCALE GENOMIC DNA]</scope>
    <source>
        <strain evidence="2 3">KACC 14407</strain>
        <plasmid evidence="2 3">unnamed7</plasmid>
    </source>
</reference>
<geneLocation type="plasmid" evidence="2 3">
    <name>unnamed7</name>
</geneLocation>
<name>A0A6N1ATG5_9PROT</name>
<dbReference type="Proteomes" id="UP000509702">
    <property type="component" value="Plasmid unnamed7"/>
</dbReference>
<dbReference type="RefSeq" id="WP_109154782.1">
    <property type="nucleotide sequence ID" value="NZ_BSOV01000001.1"/>
</dbReference>
<keyword evidence="1" id="KW-0732">Signal</keyword>
<keyword evidence="3" id="KW-1185">Reference proteome</keyword>
<dbReference type="InterPro" id="IPR019106">
    <property type="entry name" value="T4SS_TrbC"/>
</dbReference>
<gene>
    <name evidence="2" type="ORF">HUE56_29555</name>
</gene>